<evidence type="ECO:0000313" key="5">
    <source>
        <dbReference type="WBParaSite" id="TCNE_0000970101-mRNA-1"/>
    </source>
</evidence>
<dbReference type="PANTHER" id="PTHR21523">
    <property type="match status" value="1"/>
</dbReference>
<evidence type="ECO:0000313" key="3">
    <source>
        <dbReference type="EMBL" id="VDM41022.1"/>
    </source>
</evidence>
<dbReference type="Pfam" id="PF04870">
    <property type="entry name" value="Moulting_cycle"/>
    <property type="match status" value="1"/>
</dbReference>
<feature type="transmembrane region" description="Helical" evidence="1">
    <location>
        <begin position="696"/>
        <end position="716"/>
    </location>
</feature>
<feature type="transmembrane region" description="Helical" evidence="1">
    <location>
        <begin position="588"/>
        <end position="607"/>
    </location>
</feature>
<name>A0A183UMI1_TOXCA</name>
<keyword evidence="1" id="KW-0812">Transmembrane</keyword>
<accession>A0A183UMI1</accession>
<sequence length="737" mass="82380">MGQRITIVFCLFIMAILSLCDDKITRENMPGAKFYDGKKLVVPLSKEASIELYEHWIQQAFSGIMAAFATDKSKELQSGHKRRLEECSQVADTLKKHALCVVDLMNAKNSYGDYQKSDVPSRATKQSITATTRSSITFPPLPSLKLKMKSPTRFDKYRQHKTTNDVDHWIGGFGMARVKREIREKWKTQNIQTSRQKRAIVSKSNYALIAQNSPTSPIGMITRYLKKTIEQIKHKNESKSWHATLEEIRHLGRVVKKKESKKKALKKKLEKMANAQTKKLPIEERRRLAEQTEDEEENYDGMPLEIEEKLKSGAFASARKRIEAPLRLLREGIKLGMMIANRSIDGFENKTLKVASPRILSIVPAEENNDEVEFLSPSLFSLHHDGQGVEKLLSIPNVLGSTNLMSNTDQEGLMDFIVEASGVSDAVKKAYKAKETKSEENVMNAKGIDGQPLYFTKKNATEIFGDVEKRKIETFEGLQKTFTDDQVIEMNMTGYAIMDKEQLGLLYGPDSPYTAPDALSRFSNMSREEILAALVKDIHLLSKMEKMEIYRNRTKRQIVLSPFLLAPLILVPATASTPIVLSPLVLSPVILTPVALGPFILSPWVFVPLILSPRVLAPFIINPFIFSPIILTPLALHPFIIAPGVANPIILSPLVLSPLIIAPQVLTPLILSPFVLTPLILNPMVLSPLILSPFALSPLILSPLTLSSVILSPYAYSPLIETNLTLSEVVLSPSFMS</sequence>
<reference evidence="3 4" key="2">
    <citation type="submission" date="2018-11" db="EMBL/GenBank/DDBJ databases">
        <authorList>
            <consortium name="Pathogen Informatics"/>
        </authorList>
    </citation>
    <scope>NUCLEOTIDE SEQUENCE [LARGE SCALE GENOMIC DNA]</scope>
</reference>
<dbReference type="WBParaSite" id="TCNE_0000970101-mRNA-1">
    <property type="protein sequence ID" value="TCNE_0000970101-mRNA-1"/>
    <property type="gene ID" value="TCNE_0000970101"/>
</dbReference>
<proteinExistence type="predicted"/>
<dbReference type="InterPro" id="IPR006954">
    <property type="entry name" value="Mlt-10-like"/>
</dbReference>
<keyword evidence="2" id="KW-0732">Signal</keyword>
<feature type="transmembrane region" description="Helical" evidence="1">
    <location>
        <begin position="654"/>
        <end position="676"/>
    </location>
</feature>
<keyword evidence="1" id="KW-1133">Transmembrane helix</keyword>
<dbReference type="PANTHER" id="PTHR21523:SF37">
    <property type="entry name" value="MLT-TEN (MLT-10) RELATED"/>
    <property type="match status" value="1"/>
</dbReference>
<dbReference type="AlphaFoldDB" id="A0A183UMI1"/>
<reference evidence="5" key="1">
    <citation type="submission" date="2016-06" db="UniProtKB">
        <authorList>
            <consortium name="WormBaseParasite"/>
        </authorList>
    </citation>
    <scope>IDENTIFICATION</scope>
</reference>
<keyword evidence="1" id="KW-0472">Membrane</keyword>
<organism evidence="4 5">
    <name type="scientific">Toxocara canis</name>
    <name type="common">Canine roundworm</name>
    <dbReference type="NCBI Taxonomy" id="6265"/>
    <lineage>
        <taxon>Eukaryota</taxon>
        <taxon>Metazoa</taxon>
        <taxon>Ecdysozoa</taxon>
        <taxon>Nematoda</taxon>
        <taxon>Chromadorea</taxon>
        <taxon>Rhabditida</taxon>
        <taxon>Spirurina</taxon>
        <taxon>Ascaridomorpha</taxon>
        <taxon>Ascaridoidea</taxon>
        <taxon>Toxocaridae</taxon>
        <taxon>Toxocara</taxon>
    </lineage>
</organism>
<dbReference type="EMBL" id="UYWY01020258">
    <property type="protein sequence ID" value="VDM41022.1"/>
    <property type="molecule type" value="Genomic_DNA"/>
</dbReference>
<dbReference type="Proteomes" id="UP000050794">
    <property type="component" value="Unassembled WGS sequence"/>
</dbReference>
<protein>
    <submittedName>
        <fullName evidence="5">Serum response factor-binding protein 1</fullName>
    </submittedName>
</protein>
<feature type="signal peptide" evidence="2">
    <location>
        <begin position="1"/>
        <end position="20"/>
    </location>
</feature>
<evidence type="ECO:0000256" key="2">
    <source>
        <dbReference type="SAM" id="SignalP"/>
    </source>
</evidence>
<gene>
    <name evidence="3" type="ORF">TCNE_LOCUS9701</name>
</gene>
<evidence type="ECO:0000313" key="4">
    <source>
        <dbReference type="Proteomes" id="UP000050794"/>
    </source>
</evidence>
<keyword evidence="4" id="KW-1185">Reference proteome</keyword>
<feature type="transmembrane region" description="Helical" evidence="1">
    <location>
        <begin position="619"/>
        <end position="642"/>
    </location>
</feature>
<feature type="transmembrane region" description="Helical" evidence="1">
    <location>
        <begin position="559"/>
        <end position="581"/>
    </location>
</feature>
<evidence type="ECO:0000256" key="1">
    <source>
        <dbReference type="SAM" id="Phobius"/>
    </source>
</evidence>
<feature type="chain" id="PRO_5044553275" evidence="2">
    <location>
        <begin position="21"/>
        <end position="737"/>
    </location>
</feature>